<feature type="compositionally biased region" description="Acidic residues" evidence="1">
    <location>
        <begin position="507"/>
        <end position="531"/>
    </location>
</feature>
<dbReference type="EMBL" id="BSDZ01000010">
    <property type="protein sequence ID" value="GLI61398.1"/>
    <property type="molecule type" value="Genomic_DNA"/>
</dbReference>
<name>A0ABQ5RUT8_9CHLO</name>
<evidence type="ECO:0000256" key="1">
    <source>
        <dbReference type="SAM" id="MobiDB-lite"/>
    </source>
</evidence>
<feature type="compositionally biased region" description="Basic and acidic residues" evidence="1">
    <location>
        <begin position="492"/>
        <end position="506"/>
    </location>
</feature>
<reference evidence="2 3" key="1">
    <citation type="journal article" date="2023" name="IScience">
        <title>Expanded male sex-determining region conserved during the evolution of homothallism in the green alga Volvox.</title>
        <authorList>
            <person name="Yamamoto K."/>
            <person name="Matsuzaki R."/>
            <person name="Mahakham W."/>
            <person name="Heman W."/>
            <person name="Sekimoto H."/>
            <person name="Kawachi M."/>
            <person name="Minakuchi Y."/>
            <person name="Toyoda A."/>
            <person name="Nozaki H."/>
        </authorList>
    </citation>
    <scope>NUCLEOTIDE SEQUENCE [LARGE SCALE GENOMIC DNA]</scope>
    <source>
        <strain evidence="2 3">NIES-4468</strain>
    </source>
</reference>
<feature type="region of interest" description="Disordered" evidence="1">
    <location>
        <begin position="307"/>
        <end position="365"/>
    </location>
</feature>
<keyword evidence="3" id="KW-1185">Reference proteome</keyword>
<protein>
    <submittedName>
        <fullName evidence="2">Uncharacterized protein</fullName>
    </submittedName>
</protein>
<feature type="compositionally biased region" description="Basic residues" evidence="1">
    <location>
        <begin position="433"/>
        <end position="445"/>
    </location>
</feature>
<evidence type="ECO:0000313" key="3">
    <source>
        <dbReference type="Proteomes" id="UP001165090"/>
    </source>
</evidence>
<feature type="compositionally biased region" description="Low complexity" evidence="1">
    <location>
        <begin position="405"/>
        <end position="423"/>
    </location>
</feature>
<feature type="region of interest" description="Disordered" evidence="1">
    <location>
        <begin position="385"/>
        <end position="531"/>
    </location>
</feature>
<organism evidence="2 3">
    <name type="scientific">Volvox africanus</name>
    <dbReference type="NCBI Taxonomy" id="51714"/>
    <lineage>
        <taxon>Eukaryota</taxon>
        <taxon>Viridiplantae</taxon>
        <taxon>Chlorophyta</taxon>
        <taxon>core chlorophytes</taxon>
        <taxon>Chlorophyceae</taxon>
        <taxon>CS clade</taxon>
        <taxon>Chlamydomonadales</taxon>
        <taxon>Volvocaceae</taxon>
        <taxon>Volvox</taxon>
    </lineage>
</organism>
<accession>A0ABQ5RUT8</accession>
<proteinExistence type="predicted"/>
<evidence type="ECO:0000313" key="2">
    <source>
        <dbReference type="EMBL" id="GLI61398.1"/>
    </source>
</evidence>
<sequence>METHSPVVCKLLVCCPNEEKRRIDAEINLSVVDFEQLLTDAAGAKSISEVSVQVLDSEDEDGKLVAQQVAPVQLLSRCTRWLKKEISAPFKGKAWNQAQKKLTIHVSLKQPSVQLVSPEVSRISIRKDHDRGEPLKRSRSYEQAAINKAVRDNVPYNLDSSLKNPRVLIAKDIQREPHLQPVWDKCFAAGFAQVADLQPRVTVDCFKKKWQKYATDYNAQRARYEKVKATHKEELACKPDEFEKKPWKKLWNKESWAAWRSFKYAQPDNPDAGPSERRIVMEDLNVTDRQQELINALVQRKQIESSKTSFTVPATPVPVGAGGTAQHTPGLGALELPKGTTKSGRNDEPPGTQDGRTSQRQKQPAHGEDALMMVLAANAARIHQKEKEIKAARRRQAKSSEPSKARNSSRNATNSSKAAAKKVTNNDDVRPSTKVRRTSTGIKRKVPVEDKSTDGDDNNDSYDHRRKKVKSASEDVRCTRARRQRGSSGSKKKQELLQEEVSKDEKSEDEQDDATSAREDDDNEDSEIEDD</sequence>
<gene>
    <name evidence="2" type="ORF">VaNZ11_003613</name>
</gene>
<dbReference type="Proteomes" id="UP001165090">
    <property type="component" value="Unassembled WGS sequence"/>
</dbReference>
<comment type="caution">
    <text evidence="2">The sequence shown here is derived from an EMBL/GenBank/DDBJ whole genome shotgun (WGS) entry which is preliminary data.</text>
</comment>